<sequence length="77" mass="8773">MFNDIINFFKTNTAPISGSVAVAFGSLSPNEAAAIASIVFGFCTIAMNFYFKHRELKLRKQEIERKYRNENEPKNKP</sequence>
<reference evidence="2" key="4">
    <citation type="submission" date="2022-05" db="EMBL/GenBank/DDBJ databases">
        <authorList>
            <person name="Chen Y."/>
            <person name="Zhu J."/>
            <person name="Zhu K."/>
        </authorList>
    </citation>
    <scope>NUCLEOTIDE SEQUENCE</scope>
    <source>
        <strain evidence="2">AV25</strain>
    </source>
</reference>
<gene>
    <name evidence="3" type="ORF">DM482_04440</name>
    <name evidence="2" type="ORF">M5S13_06125</name>
    <name evidence="4" type="ORF">NCTC11296_00056</name>
</gene>
<evidence type="ECO:0000256" key="1">
    <source>
        <dbReference type="SAM" id="Phobius"/>
    </source>
</evidence>
<evidence type="ECO:0000313" key="2">
    <source>
        <dbReference type="EMBL" id="MEE6041465.1"/>
    </source>
</evidence>
<keyword evidence="1" id="KW-0472">Membrane</keyword>
<dbReference type="EMBL" id="QJPJ01000005">
    <property type="protein sequence ID" value="PXZ39563.1"/>
    <property type="molecule type" value="Genomic_DNA"/>
</dbReference>
<keyword evidence="1" id="KW-1133">Transmembrane helix</keyword>
<keyword evidence="7" id="KW-1185">Reference proteome</keyword>
<dbReference type="Proteomes" id="UP000247594">
    <property type="component" value="Unassembled WGS sequence"/>
</dbReference>
<dbReference type="InterPro" id="IPR032118">
    <property type="entry name" value="Phage_holin_HP1"/>
</dbReference>
<name>A0A0F5ESA5_AVIPA</name>
<dbReference type="Pfam" id="PF16080">
    <property type="entry name" value="Phage_holin_2_3"/>
    <property type="match status" value="1"/>
</dbReference>
<protein>
    <submittedName>
        <fullName evidence="2">Phage holin family protein</fullName>
    </submittedName>
</protein>
<keyword evidence="1" id="KW-0812">Transmembrane</keyword>
<dbReference type="Proteomes" id="UP000254465">
    <property type="component" value="Unassembled WGS sequence"/>
</dbReference>
<dbReference type="EMBL" id="JAMDKF010000010">
    <property type="protein sequence ID" value="MEE6041465.1"/>
    <property type="molecule type" value="Genomic_DNA"/>
</dbReference>
<evidence type="ECO:0000313" key="7">
    <source>
        <dbReference type="Proteomes" id="UP001347884"/>
    </source>
</evidence>
<dbReference type="AlphaFoldDB" id="A0A0F5ESA5"/>
<reference evidence="3 5" key="2">
    <citation type="submission" date="2018-06" db="EMBL/GenBank/DDBJ databases">
        <authorList>
            <person name="Teymurazov M."/>
            <person name="Kislichkina A."/>
            <person name="Abaymova A."/>
            <person name="Mukhina T."/>
            <person name="Mayskaya N."/>
            <person name="Svetoch E."/>
            <person name="Bogun A."/>
        </authorList>
    </citation>
    <scope>NUCLEOTIDE SEQUENCE [LARGE SCALE GENOMIC DNA]</scope>
    <source>
        <strain evidence="3 5">SCPM-O-B-8406</strain>
    </source>
</reference>
<feature type="transmembrane region" description="Helical" evidence="1">
    <location>
        <begin position="32"/>
        <end position="51"/>
    </location>
</feature>
<dbReference type="Proteomes" id="UP001347884">
    <property type="component" value="Unassembled WGS sequence"/>
</dbReference>
<dbReference type="RefSeq" id="WP_017807151.1">
    <property type="nucleotide sequence ID" value="NZ_CP050316.1"/>
</dbReference>
<evidence type="ECO:0000313" key="4">
    <source>
        <dbReference type="EMBL" id="STO70177.1"/>
    </source>
</evidence>
<reference evidence="4 6" key="1">
    <citation type="submission" date="2018-06" db="EMBL/GenBank/DDBJ databases">
        <authorList>
            <consortium name="Pathogen Informatics"/>
            <person name="Doyle S."/>
        </authorList>
    </citation>
    <scope>NUCLEOTIDE SEQUENCE [LARGE SCALE GENOMIC DNA]</scope>
    <source>
        <strain evidence="4 6">NCTC11296</strain>
    </source>
</reference>
<dbReference type="EMBL" id="UGHK01000001">
    <property type="protein sequence ID" value="STO70177.1"/>
    <property type="molecule type" value="Genomic_DNA"/>
</dbReference>
<proteinExistence type="predicted"/>
<dbReference type="GeneID" id="66255144"/>
<organism evidence="3 5">
    <name type="scientific">Avibacterium paragallinarum</name>
    <name type="common">Haemophilus gallinarum</name>
    <dbReference type="NCBI Taxonomy" id="728"/>
    <lineage>
        <taxon>Bacteria</taxon>
        <taxon>Pseudomonadati</taxon>
        <taxon>Pseudomonadota</taxon>
        <taxon>Gammaproteobacteria</taxon>
        <taxon>Pasteurellales</taxon>
        <taxon>Pasteurellaceae</taxon>
        <taxon>Avibacterium</taxon>
    </lineage>
</organism>
<evidence type="ECO:0000313" key="3">
    <source>
        <dbReference type="EMBL" id="PXZ39563.1"/>
    </source>
</evidence>
<reference evidence="2 7" key="3">
    <citation type="journal article" date="2022" name="Front. Microbiol.">
        <title>Commensal bacteria contribute to the growth of multidrug-resistant Avibacterium paragallinarum in chickens.</title>
        <authorList>
            <person name="Zhu J."/>
            <person name="Chen Y."/>
            <person name="Wu Y."/>
            <person name="Wang Y."/>
            <person name="Zhu K."/>
        </authorList>
    </citation>
    <scope>NUCLEOTIDE SEQUENCE [LARGE SCALE GENOMIC DNA]</scope>
    <source>
        <strain evidence="2 7">AV25</strain>
    </source>
</reference>
<accession>A0A0F5ESA5</accession>
<evidence type="ECO:0000313" key="5">
    <source>
        <dbReference type="Proteomes" id="UP000247594"/>
    </source>
</evidence>
<evidence type="ECO:0000313" key="6">
    <source>
        <dbReference type="Proteomes" id="UP000254465"/>
    </source>
</evidence>